<dbReference type="OrthoDB" id="444079at2759"/>
<evidence type="ECO:0000256" key="6">
    <source>
        <dbReference type="ARBA" id="ARBA00023136"/>
    </source>
</evidence>
<dbReference type="InterPro" id="IPR051413">
    <property type="entry name" value="K/Na_HCN_channel"/>
</dbReference>
<keyword evidence="13" id="KW-1185">Reference proteome</keyword>
<dbReference type="EMBL" id="GG687290">
    <property type="protein sequence ID" value="EEQ97288.1"/>
    <property type="molecule type" value="Genomic_DNA"/>
</dbReference>
<evidence type="ECO:0000256" key="1">
    <source>
        <dbReference type="ARBA" id="ARBA00004141"/>
    </source>
</evidence>
<feature type="transmembrane region" description="Helical" evidence="10">
    <location>
        <begin position="611"/>
        <end position="639"/>
    </location>
</feature>
<feature type="region of interest" description="Disordered" evidence="9">
    <location>
        <begin position="100"/>
        <end position="170"/>
    </location>
</feature>
<sequence length="1059" mass="118948">MQTSTIGGILSLGGDSIQQQLLLTAIEKIVLKAVRTVNADVLEAVASDSVEFIEKMVESHFKTIIQQLTEIRKHLGMEICANNTTTKETGTHKIRKAIASRFQSNQDRPRTDSNEPPPCGNDDKKKPQIVLEESQGSKLLPKEESSKPERAENEDKVATQNETGTSRSRWRTPRELVLRSSLHKITLSPIVPTGRPSEDTARRAEPPRELLPGMVRETEEEMFKPARFSRHETTNRNFMGPDDAEKFEENAVTKLEKKRGKSIMPEVRVMPATIGATELNSNRSTGGRVIASPERFASTGRVPTLPRNTRITSNHARASLQFTLHRATEVGLENRQYKQLGFLRQDSAAENASGEREGEAPIDSLDGLVDDVDKKMVHVRKLAAQFRMEIDGEETALTQHATTDDKGTFGHRISVNSQARSKRLNQEDLERMVSLIPDERNDTRKTWGSLAAFMEDPREALSSGARLMVADPHSQKRLSWDLVISILLMYHATIIPFFLSFYLTDEQRAESQLIKLLPVQDLVFAINIIVTCFTGFHKDGALVRDPRVLTIHYLKTWFVIDLIGAFPYIVFASESALCLWLRLLRLAIVVRTAYLRHQIMSIIEYRMENEILLLMVGVVKLVMLLILVAHWGACIWWAVGVRGYLAEEGPRGWIAEFGSVDEDWWQSNRIQQYATCLYFMTSTITTVGYGDIHASSHAERVFCIICEILAGNLFALFSGLLCSLILTYDEVGADFRARLKTVMRYMHSNNVDRGVQMKVRRFLERLFQNQANEQAKTALLTMLRTSDGLRHQVLVGVMGKMLRHYKWFDMKITDAQLGRVASVVITKYFAPGDLVFYAGDKAECMLFVVRGLIKCKRDRTPIHVSTAPNMSRKLLPAIVKTIQTIHIFYGYEAGGAPILPLFPTALPQTELVETYGNDIEGRTLIHLAAESGQVDMLEFLINTKLFPLPSSLEAFTQPNPAPQVEMPGLAAGAGHTPLHLAAIRGHMDIVTSLVDAGVNVNITNRLGQTILDVALKYHQEEVINFIRALDLYNAAKQGDMCASQLLNSHQQTLQVKFYS</sequence>
<dbReference type="InterPro" id="IPR002110">
    <property type="entry name" value="Ankyrin_rpt"/>
</dbReference>
<keyword evidence="3 10" id="KW-0812">Transmembrane</keyword>
<dbReference type="AlphaFoldDB" id="C5M158"/>
<dbReference type="InterPro" id="IPR014710">
    <property type="entry name" value="RmlC-like_jellyroll"/>
</dbReference>
<dbReference type="Proteomes" id="UP000007800">
    <property type="component" value="Unassembled WGS sequence"/>
</dbReference>
<evidence type="ECO:0000256" key="4">
    <source>
        <dbReference type="ARBA" id="ARBA00022989"/>
    </source>
</evidence>
<dbReference type="SMART" id="SM00248">
    <property type="entry name" value="ANK"/>
    <property type="match status" value="3"/>
</dbReference>
<evidence type="ECO:0000259" key="11">
    <source>
        <dbReference type="PROSITE" id="PS50042"/>
    </source>
</evidence>
<protein>
    <submittedName>
        <fullName evidence="12">Potassium channel GORK, putative</fullName>
    </submittedName>
</protein>
<evidence type="ECO:0000256" key="2">
    <source>
        <dbReference type="ARBA" id="ARBA00022448"/>
    </source>
</evidence>
<dbReference type="SUPFAM" id="SSF48403">
    <property type="entry name" value="Ankyrin repeat"/>
    <property type="match status" value="1"/>
</dbReference>
<dbReference type="InterPro" id="IPR000595">
    <property type="entry name" value="cNMP-bd_dom"/>
</dbReference>
<keyword evidence="4 10" id="KW-1133">Transmembrane helix</keyword>
<dbReference type="Pfam" id="PF00520">
    <property type="entry name" value="Ion_trans"/>
    <property type="match status" value="1"/>
</dbReference>
<proteinExistence type="predicted"/>
<dbReference type="Gene3D" id="1.10.287.70">
    <property type="match status" value="1"/>
</dbReference>
<comment type="subcellular location">
    <subcellularLocation>
        <location evidence="1">Membrane</location>
        <topology evidence="1">Multi-pass membrane protein</topology>
    </subcellularLocation>
</comment>
<evidence type="ECO:0000256" key="9">
    <source>
        <dbReference type="SAM" id="MobiDB-lite"/>
    </source>
</evidence>
<name>C5M158_PERM5</name>
<evidence type="ECO:0000313" key="12">
    <source>
        <dbReference type="EMBL" id="EEQ97288.1"/>
    </source>
</evidence>
<dbReference type="PROSITE" id="PS50088">
    <property type="entry name" value="ANK_REPEAT"/>
    <property type="match status" value="2"/>
</dbReference>
<feature type="transmembrane region" description="Helical" evidence="10">
    <location>
        <begin position="482"/>
        <end position="504"/>
    </location>
</feature>
<dbReference type="PROSITE" id="PS50297">
    <property type="entry name" value="ANK_REP_REGION"/>
    <property type="match status" value="2"/>
</dbReference>
<dbReference type="GO" id="GO:0005249">
    <property type="term" value="F:voltage-gated potassium channel activity"/>
    <property type="evidence" value="ECO:0007669"/>
    <property type="project" value="InterPro"/>
</dbReference>
<dbReference type="PROSITE" id="PS50042">
    <property type="entry name" value="CNMP_BINDING_3"/>
    <property type="match status" value="1"/>
</dbReference>
<feature type="repeat" description="ANK" evidence="8">
    <location>
        <begin position="973"/>
        <end position="1005"/>
    </location>
</feature>
<dbReference type="PANTHER" id="PTHR45689:SF5">
    <property type="entry name" value="I[[H]] CHANNEL, ISOFORM E"/>
    <property type="match status" value="1"/>
</dbReference>
<dbReference type="InParanoid" id="C5M158"/>
<keyword evidence="7 12" id="KW-0407">Ion channel</keyword>
<dbReference type="SUPFAM" id="SSF51206">
    <property type="entry name" value="cAMP-binding domain-like"/>
    <property type="match status" value="1"/>
</dbReference>
<dbReference type="InterPro" id="IPR005821">
    <property type="entry name" value="Ion_trans_dom"/>
</dbReference>
<dbReference type="PRINTS" id="PR01463">
    <property type="entry name" value="EAGCHANLFMLY"/>
</dbReference>
<dbReference type="Pfam" id="PF13606">
    <property type="entry name" value="Ank_3"/>
    <property type="match status" value="1"/>
</dbReference>
<dbReference type="InterPro" id="IPR018490">
    <property type="entry name" value="cNMP-bd_dom_sf"/>
</dbReference>
<evidence type="ECO:0000256" key="3">
    <source>
        <dbReference type="ARBA" id="ARBA00022692"/>
    </source>
</evidence>
<feature type="domain" description="Cyclic nucleotide-binding" evidence="11">
    <location>
        <begin position="808"/>
        <end position="854"/>
    </location>
</feature>
<gene>
    <name evidence="12" type="ORF">Pmar_PMAR024731</name>
</gene>
<dbReference type="Gene3D" id="1.10.287.630">
    <property type="entry name" value="Helix hairpin bin"/>
    <property type="match status" value="1"/>
</dbReference>
<dbReference type="GO" id="GO:0003254">
    <property type="term" value="P:regulation of membrane depolarization"/>
    <property type="evidence" value="ECO:0007669"/>
    <property type="project" value="TreeGrafter"/>
</dbReference>
<organism evidence="13">
    <name type="scientific">Perkinsus marinus (strain ATCC 50983 / TXsc)</name>
    <dbReference type="NCBI Taxonomy" id="423536"/>
    <lineage>
        <taxon>Eukaryota</taxon>
        <taxon>Sar</taxon>
        <taxon>Alveolata</taxon>
        <taxon>Perkinsozoa</taxon>
        <taxon>Perkinsea</taxon>
        <taxon>Perkinsida</taxon>
        <taxon>Perkinsidae</taxon>
        <taxon>Perkinsus</taxon>
    </lineage>
</organism>
<reference evidence="12 13" key="1">
    <citation type="submission" date="2008-07" db="EMBL/GenBank/DDBJ databases">
        <authorList>
            <person name="El-Sayed N."/>
            <person name="Caler E."/>
            <person name="Inman J."/>
            <person name="Amedeo P."/>
            <person name="Hass B."/>
            <person name="Wortman J."/>
        </authorList>
    </citation>
    <scope>NUCLEOTIDE SEQUENCE [LARGE SCALE GENOMIC DNA]</scope>
    <source>
        <strain evidence="13">ATCC 50983 / TXsc</strain>
    </source>
</reference>
<dbReference type="InterPro" id="IPR003938">
    <property type="entry name" value="K_chnl_volt-dep_EAG/ELK/ERG"/>
</dbReference>
<keyword evidence="5" id="KW-0406">Ion transport</keyword>
<evidence type="ECO:0000256" key="7">
    <source>
        <dbReference type="ARBA" id="ARBA00023303"/>
    </source>
</evidence>
<evidence type="ECO:0000256" key="10">
    <source>
        <dbReference type="SAM" id="Phobius"/>
    </source>
</evidence>
<dbReference type="Gene3D" id="2.60.120.10">
    <property type="entry name" value="Jelly Rolls"/>
    <property type="match status" value="1"/>
</dbReference>
<feature type="transmembrane region" description="Helical" evidence="10">
    <location>
        <begin position="557"/>
        <end position="590"/>
    </location>
</feature>
<dbReference type="RefSeq" id="XP_002764571.1">
    <property type="nucleotide sequence ID" value="XM_002764525.1"/>
</dbReference>
<dbReference type="InterPro" id="IPR036770">
    <property type="entry name" value="Ankyrin_rpt-contain_sf"/>
</dbReference>
<feature type="compositionally biased region" description="Basic and acidic residues" evidence="9">
    <location>
        <begin position="140"/>
        <end position="157"/>
    </location>
</feature>
<dbReference type="Pfam" id="PF12796">
    <property type="entry name" value="Ank_2"/>
    <property type="match status" value="1"/>
</dbReference>
<dbReference type="OMA" id="GMEICAN"/>
<keyword evidence="2" id="KW-0813">Transport</keyword>
<evidence type="ECO:0000256" key="5">
    <source>
        <dbReference type="ARBA" id="ARBA00023065"/>
    </source>
</evidence>
<dbReference type="GeneID" id="9054513"/>
<keyword evidence="6 10" id="KW-0472">Membrane</keyword>
<evidence type="ECO:0000256" key="8">
    <source>
        <dbReference type="PROSITE-ProRule" id="PRU00023"/>
    </source>
</evidence>
<feature type="compositionally biased region" description="Polar residues" evidence="9">
    <location>
        <begin position="158"/>
        <end position="167"/>
    </location>
</feature>
<dbReference type="PANTHER" id="PTHR45689">
    <property type="entry name" value="I[[H]] CHANNEL, ISOFORM E"/>
    <property type="match status" value="1"/>
</dbReference>
<accession>C5M158</accession>
<dbReference type="GO" id="GO:0035725">
    <property type="term" value="P:sodium ion transmembrane transport"/>
    <property type="evidence" value="ECO:0007669"/>
    <property type="project" value="TreeGrafter"/>
</dbReference>
<dbReference type="GO" id="GO:0098855">
    <property type="term" value="C:HCN channel complex"/>
    <property type="evidence" value="ECO:0007669"/>
    <property type="project" value="TreeGrafter"/>
</dbReference>
<feature type="repeat" description="ANK" evidence="8">
    <location>
        <begin position="920"/>
        <end position="942"/>
    </location>
</feature>
<keyword evidence="8" id="KW-0040">ANK repeat</keyword>
<evidence type="ECO:0000313" key="13">
    <source>
        <dbReference type="Proteomes" id="UP000007800"/>
    </source>
</evidence>
<dbReference type="Gene3D" id="1.25.40.20">
    <property type="entry name" value="Ankyrin repeat-containing domain"/>
    <property type="match status" value="1"/>
</dbReference>
<feature type="transmembrane region" description="Helical" evidence="10">
    <location>
        <begin position="516"/>
        <end position="537"/>
    </location>
</feature>
<dbReference type="SUPFAM" id="SSF81324">
    <property type="entry name" value="Voltage-gated potassium channels"/>
    <property type="match status" value="1"/>
</dbReference>